<dbReference type="GO" id="GO:0003743">
    <property type="term" value="F:translation initiation factor activity"/>
    <property type="evidence" value="ECO:0007669"/>
    <property type="project" value="UniProtKB-KW"/>
</dbReference>
<dbReference type="PIRSF" id="PIRSF037511">
    <property type="entry name" value="Transl_init_SUI1_pro"/>
    <property type="match status" value="1"/>
</dbReference>
<dbReference type="AlphaFoldDB" id="A0A845HHH6"/>
<evidence type="ECO:0000256" key="2">
    <source>
        <dbReference type="ARBA" id="ARBA00022845"/>
    </source>
</evidence>
<keyword evidence="6" id="KW-1185">Reference proteome</keyword>
<dbReference type="InterPro" id="IPR050318">
    <property type="entry name" value="DENR/SUI1_TIF"/>
</dbReference>
<dbReference type="InterPro" id="IPR001950">
    <property type="entry name" value="SUI1"/>
</dbReference>
<dbReference type="EMBL" id="WWCV01000026">
    <property type="protein sequence ID" value="MYN18201.1"/>
    <property type="molecule type" value="Genomic_DNA"/>
</dbReference>
<dbReference type="InterPro" id="IPR005872">
    <property type="entry name" value="SUI1_arc_bac"/>
</dbReference>
<accession>A0A845HHH6</accession>
<sequence>MNTRLVYSTETGRMCPDCGKPTADCICKTAAKAKPAGDGVVRVSRESKGRGGKTVTLVKGLALDAIALALLGKQLRSACGSGGTVKDGVIEIQGDHCDLVMEALKKQGHQPKRTGG</sequence>
<organism evidence="5 6">
    <name type="scientific">Duganella vulcania</name>
    <dbReference type="NCBI Taxonomy" id="2692166"/>
    <lineage>
        <taxon>Bacteria</taxon>
        <taxon>Pseudomonadati</taxon>
        <taxon>Pseudomonadota</taxon>
        <taxon>Betaproteobacteria</taxon>
        <taxon>Burkholderiales</taxon>
        <taxon>Oxalobacteraceae</taxon>
        <taxon>Telluria group</taxon>
        <taxon>Duganella</taxon>
    </lineage>
</organism>
<dbReference type="RefSeq" id="WP_161090765.1">
    <property type="nucleotide sequence ID" value="NZ_WWCV01000026.1"/>
</dbReference>
<dbReference type="Proteomes" id="UP000484875">
    <property type="component" value="Unassembled WGS sequence"/>
</dbReference>
<name>A0A845HHH6_9BURK</name>
<dbReference type="PANTHER" id="PTHR12789">
    <property type="entry name" value="DENSITY-REGULATED PROTEIN HOMOLOG"/>
    <property type="match status" value="1"/>
</dbReference>
<keyword evidence="3" id="KW-0648">Protein biosynthesis</keyword>
<comment type="similarity">
    <text evidence="1">Belongs to the SUI1 family.</text>
</comment>
<evidence type="ECO:0000256" key="3">
    <source>
        <dbReference type="ARBA" id="ARBA00022917"/>
    </source>
</evidence>
<dbReference type="PROSITE" id="PS50296">
    <property type="entry name" value="SUI1"/>
    <property type="match status" value="1"/>
</dbReference>
<gene>
    <name evidence="5" type="ORF">GTP81_15725</name>
</gene>
<evidence type="ECO:0000256" key="1">
    <source>
        <dbReference type="ARBA" id="ARBA00005422"/>
    </source>
</evidence>
<evidence type="ECO:0000313" key="6">
    <source>
        <dbReference type="Proteomes" id="UP000484875"/>
    </source>
</evidence>
<dbReference type="GO" id="GO:0001731">
    <property type="term" value="P:formation of translation preinitiation complex"/>
    <property type="evidence" value="ECO:0007669"/>
    <property type="project" value="TreeGrafter"/>
</dbReference>
<keyword evidence="5" id="KW-0396">Initiation factor</keyword>
<keyword evidence="2" id="KW-0810">Translation regulation</keyword>
<dbReference type="PANTHER" id="PTHR12789:SF0">
    <property type="entry name" value="DENSITY-REGULATED PROTEIN"/>
    <property type="match status" value="1"/>
</dbReference>
<dbReference type="SUPFAM" id="SSF55159">
    <property type="entry name" value="eIF1-like"/>
    <property type="match status" value="1"/>
</dbReference>
<dbReference type="NCBIfam" id="TIGR01158">
    <property type="entry name" value="SUI1_rel"/>
    <property type="match status" value="1"/>
</dbReference>
<dbReference type="Pfam" id="PF01253">
    <property type="entry name" value="SUI1"/>
    <property type="match status" value="1"/>
</dbReference>
<proteinExistence type="inferred from homology"/>
<dbReference type="Gene3D" id="3.30.780.10">
    <property type="entry name" value="SUI1-like domain"/>
    <property type="match status" value="1"/>
</dbReference>
<dbReference type="GO" id="GO:0002188">
    <property type="term" value="P:translation reinitiation"/>
    <property type="evidence" value="ECO:0007669"/>
    <property type="project" value="TreeGrafter"/>
</dbReference>
<dbReference type="GO" id="GO:0006417">
    <property type="term" value="P:regulation of translation"/>
    <property type="evidence" value="ECO:0007669"/>
    <property type="project" value="UniProtKB-KW"/>
</dbReference>
<dbReference type="CDD" id="cd11567">
    <property type="entry name" value="YciH_like"/>
    <property type="match status" value="1"/>
</dbReference>
<evidence type="ECO:0000259" key="4">
    <source>
        <dbReference type="PROSITE" id="PS50296"/>
    </source>
</evidence>
<evidence type="ECO:0000313" key="5">
    <source>
        <dbReference type="EMBL" id="MYN18201.1"/>
    </source>
</evidence>
<dbReference type="NCBIfam" id="NF005297">
    <property type="entry name" value="PRK06824.1"/>
    <property type="match status" value="1"/>
</dbReference>
<feature type="domain" description="SUI1" evidence="4">
    <location>
        <begin position="42"/>
        <end position="108"/>
    </location>
</feature>
<dbReference type="InterPro" id="IPR036877">
    <property type="entry name" value="SUI1_dom_sf"/>
</dbReference>
<protein>
    <submittedName>
        <fullName evidence="5">Translation initiation factor Sui1</fullName>
    </submittedName>
</protein>
<comment type="caution">
    <text evidence="5">The sequence shown here is derived from an EMBL/GenBank/DDBJ whole genome shotgun (WGS) entry which is preliminary data.</text>
</comment>
<reference evidence="5 6" key="1">
    <citation type="submission" date="2019-12" db="EMBL/GenBank/DDBJ databases">
        <title>Novel species isolated from a subtropical stream in China.</title>
        <authorList>
            <person name="Lu H."/>
        </authorList>
    </citation>
    <scope>NUCLEOTIDE SEQUENCE [LARGE SCALE GENOMIC DNA]</scope>
    <source>
        <strain evidence="5 6">FT107W</strain>
    </source>
</reference>
<dbReference type="GO" id="GO:0003729">
    <property type="term" value="F:mRNA binding"/>
    <property type="evidence" value="ECO:0007669"/>
    <property type="project" value="TreeGrafter"/>
</dbReference>